<evidence type="ECO:0000313" key="12">
    <source>
        <dbReference type="Proteomes" id="UP000196331"/>
    </source>
</evidence>
<dbReference type="NCBIfam" id="TIGR01297">
    <property type="entry name" value="CDF"/>
    <property type="match status" value="1"/>
</dbReference>
<dbReference type="AlphaFoldDB" id="A0A1R4I284"/>
<keyword evidence="6" id="KW-0406">Ion transport</keyword>
<organism evidence="11 12">
    <name type="scientific">Halomonas citrativorans</name>
    <dbReference type="NCBI Taxonomy" id="2742612"/>
    <lineage>
        <taxon>Bacteria</taxon>
        <taxon>Pseudomonadati</taxon>
        <taxon>Pseudomonadota</taxon>
        <taxon>Gammaproteobacteria</taxon>
        <taxon>Oceanospirillales</taxon>
        <taxon>Halomonadaceae</taxon>
        <taxon>Halomonas</taxon>
    </lineage>
</organism>
<feature type="transmembrane region" description="Helical" evidence="9">
    <location>
        <begin position="89"/>
        <end position="112"/>
    </location>
</feature>
<dbReference type="GO" id="GO:0006829">
    <property type="term" value="P:zinc ion transport"/>
    <property type="evidence" value="ECO:0007669"/>
    <property type="project" value="UniProtKB-KW"/>
</dbReference>
<dbReference type="GO" id="GO:0016020">
    <property type="term" value="C:membrane"/>
    <property type="evidence" value="ECO:0007669"/>
    <property type="project" value="UniProtKB-SubCell"/>
</dbReference>
<keyword evidence="3" id="KW-0813">Transport</keyword>
<dbReference type="Pfam" id="PF01545">
    <property type="entry name" value="Cation_efflux"/>
    <property type="match status" value="1"/>
</dbReference>
<dbReference type="Gene3D" id="1.20.1510.10">
    <property type="entry name" value="Cation efflux protein transmembrane domain"/>
    <property type="match status" value="1"/>
</dbReference>
<gene>
    <name evidence="11" type="ORF">CZ787_12780</name>
</gene>
<accession>A0A1R4I284</accession>
<sequence>MKIRKLYHLPPEKQQDLDYLIRLEWWNLAFRLSIVAILGTVLGNSQAMKVAWLEDMLSLIPPIAFLLAVRFRNRPPNKTYPYGYQRATIIAFLCTATALSAMGLFLLGDSLLKLAHQEHPSIGAITLFGETIWMGWVMVGVLIYSVIPPVIIGRLQTKAAAKVHEKTVFADGKMSKADWMTGMAAIVGVLGVGAGFWWADAVAAAIIALDVTKDGITNLKEAIGDLLDRRPHFTSREKPEHMEEALEAELCAMPWVAAASVRLREEGPIFSGEAFVTPHSNDDLAQHLKEASQHLNNYDWRIYEVVVTAWPNEEHTPSPVNATPS</sequence>
<comment type="subcellular location">
    <subcellularLocation>
        <location evidence="1">Membrane</location>
        <topology evidence="1">Multi-pass membrane protein</topology>
    </subcellularLocation>
</comment>
<feature type="transmembrane region" description="Helical" evidence="9">
    <location>
        <begin position="25"/>
        <end position="44"/>
    </location>
</feature>
<protein>
    <submittedName>
        <fullName evidence="11">Cobalt-zinc-cadmium resistance protein</fullName>
    </submittedName>
</protein>
<dbReference type="RefSeq" id="WP_087109638.1">
    <property type="nucleotide sequence ID" value="NZ_FUKM01000048.1"/>
</dbReference>
<dbReference type="GO" id="GO:0008324">
    <property type="term" value="F:monoatomic cation transmembrane transporter activity"/>
    <property type="evidence" value="ECO:0007669"/>
    <property type="project" value="InterPro"/>
</dbReference>
<comment type="caution">
    <text evidence="11">The sequence shown here is derived from an EMBL/GenBank/DDBJ whole genome shotgun (WGS) entry which is preliminary data.</text>
</comment>
<evidence type="ECO:0000256" key="4">
    <source>
        <dbReference type="ARBA" id="ARBA00022496"/>
    </source>
</evidence>
<name>A0A1R4I284_9GAMM</name>
<dbReference type="PANTHER" id="PTHR43840">
    <property type="entry name" value="MITOCHONDRIAL METAL TRANSPORTER 1-RELATED"/>
    <property type="match status" value="1"/>
</dbReference>
<evidence type="ECO:0000256" key="8">
    <source>
        <dbReference type="ARBA" id="ARBA00023136"/>
    </source>
</evidence>
<keyword evidence="4" id="KW-0410">Iron transport</keyword>
<evidence type="ECO:0000313" key="11">
    <source>
        <dbReference type="EMBL" id="SJN13967.1"/>
    </source>
</evidence>
<dbReference type="PANTHER" id="PTHR43840:SF15">
    <property type="entry name" value="MITOCHONDRIAL METAL TRANSPORTER 1-RELATED"/>
    <property type="match status" value="1"/>
</dbReference>
<keyword evidence="8 9" id="KW-0472">Membrane</keyword>
<reference evidence="11 12" key="1">
    <citation type="submission" date="2017-02" db="EMBL/GenBank/DDBJ databases">
        <authorList>
            <person name="Dridi B."/>
        </authorList>
    </citation>
    <scope>NUCLEOTIDE SEQUENCE [LARGE SCALE GENOMIC DNA]</scope>
    <source>
        <strain evidence="11 12">JB380</strain>
    </source>
</reference>
<keyword evidence="6" id="KW-0862">Zinc</keyword>
<keyword evidence="5 9" id="KW-0812">Transmembrane</keyword>
<keyword evidence="4" id="KW-0408">Iron</keyword>
<dbReference type="GO" id="GO:0006826">
    <property type="term" value="P:iron ion transport"/>
    <property type="evidence" value="ECO:0007669"/>
    <property type="project" value="UniProtKB-KW"/>
</dbReference>
<evidence type="ECO:0000259" key="10">
    <source>
        <dbReference type="Pfam" id="PF01545"/>
    </source>
</evidence>
<dbReference type="InterPro" id="IPR058533">
    <property type="entry name" value="Cation_efflux_TM"/>
</dbReference>
<evidence type="ECO:0000256" key="5">
    <source>
        <dbReference type="ARBA" id="ARBA00022692"/>
    </source>
</evidence>
<dbReference type="EMBL" id="FUKM01000048">
    <property type="protein sequence ID" value="SJN13967.1"/>
    <property type="molecule type" value="Genomic_DNA"/>
</dbReference>
<dbReference type="OrthoDB" id="9806522at2"/>
<evidence type="ECO:0000256" key="6">
    <source>
        <dbReference type="ARBA" id="ARBA00022906"/>
    </source>
</evidence>
<evidence type="ECO:0000256" key="1">
    <source>
        <dbReference type="ARBA" id="ARBA00004141"/>
    </source>
</evidence>
<feature type="transmembrane region" description="Helical" evidence="9">
    <location>
        <begin position="50"/>
        <end position="69"/>
    </location>
</feature>
<dbReference type="InterPro" id="IPR002524">
    <property type="entry name" value="Cation_efflux"/>
</dbReference>
<feature type="transmembrane region" description="Helical" evidence="9">
    <location>
        <begin position="179"/>
        <end position="199"/>
    </location>
</feature>
<evidence type="ECO:0000256" key="9">
    <source>
        <dbReference type="SAM" id="Phobius"/>
    </source>
</evidence>
<evidence type="ECO:0000256" key="7">
    <source>
        <dbReference type="ARBA" id="ARBA00022989"/>
    </source>
</evidence>
<dbReference type="InterPro" id="IPR050291">
    <property type="entry name" value="CDF_Transporter"/>
</dbReference>
<evidence type="ECO:0000256" key="3">
    <source>
        <dbReference type="ARBA" id="ARBA00022448"/>
    </source>
</evidence>
<feature type="transmembrane region" description="Helical" evidence="9">
    <location>
        <begin position="132"/>
        <end position="152"/>
    </location>
</feature>
<keyword evidence="6" id="KW-0864">Zinc transport</keyword>
<keyword evidence="7 9" id="KW-1133">Transmembrane helix</keyword>
<dbReference type="SUPFAM" id="SSF161111">
    <property type="entry name" value="Cation efflux protein transmembrane domain-like"/>
    <property type="match status" value="1"/>
</dbReference>
<proteinExistence type="inferred from homology"/>
<dbReference type="InterPro" id="IPR027469">
    <property type="entry name" value="Cation_efflux_TMD_sf"/>
</dbReference>
<dbReference type="Proteomes" id="UP000196331">
    <property type="component" value="Unassembled WGS sequence"/>
</dbReference>
<comment type="similarity">
    <text evidence="2">Belongs to the cation diffusion facilitator (CDF) transporter (TC 2.A.4) family. FieF subfamily.</text>
</comment>
<feature type="domain" description="Cation efflux protein transmembrane" evidence="10">
    <location>
        <begin position="32"/>
        <end position="227"/>
    </location>
</feature>
<evidence type="ECO:0000256" key="2">
    <source>
        <dbReference type="ARBA" id="ARBA00010212"/>
    </source>
</evidence>